<sequence>MVPVARFTSDWPLPFLTRNFVLRKSEVLPAAWKESQLARFKSGMQKSESLLRLANQCIISYGASYEQWDLPQFLENRRAYEEQEAALERKAVLDRKTVFDEAEEALGRD</sequence>
<evidence type="ECO:0000313" key="2">
    <source>
        <dbReference type="Proteomes" id="UP001305414"/>
    </source>
</evidence>
<evidence type="ECO:0000313" key="1">
    <source>
        <dbReference type="EMBL" id="KAK5636105.1"/>
    </source>
</evidence>
<dbReference type="EMBL" id="JAWHQM010000062">
    <property type="protein sequence ID" value="KAK5636105.1"/>
    <property type="molecule type" value="Genomic_DNA"/>
</dbReference>
<comment type="caution">
    <text evidence="1">The sequence shown here is derived from an EMBL/GenBank/DDBJ whole genome shotgun (WGS) entry which is preliminary data.</text>
</comment>
<protein>
    <submittedName>
        <fullName evidence="1">Uncharacterized protein</fullName>
    </submittedName>
</protein>
<proteinExistence type="predicted"/>
<dbReference type="AlphaFoldDB" id="A0AAN7UNG9"/>
<dbReference type="Proteomes" id="UP001305414">
    <property type="component" value="Unassembled WGS sequence"/>
</dbReference>
<accession>A0AAN7UNG9</accession>
<name>A0AAN7UNG9_9PEZI</name>
<reference evidence="1 2" key="1">
    <citation type="submission" date="2023-10" db="EMBL/GenBank/DDBJ databases">
        <title>Draft genome sequence of Xylaria bambusicola isolate GMP-LS, the root and basal stem rot pathogen of sugarcane in Indonesia.</title>
        <authorList>
            <person name="Selvaraj P."/>
            <person name="Muralishankar V."/>
            <person name="Muruganantham S."/>
            <person name="Sp S."/>
            <person name="Haryani S."/>
            <person name="Lau K.J.X."/>
            <person name="Naqvi N.I."/>
        </authorList>
    </citation>
    <scope>NUCLEOTIDE SEQUENCE [LARGE SCALE GENOMIC DNA]</scope>
    <source>
        <strain evidence="1">GMP-LS</strain>
    </source>
</reference>
<gene>
    <name evidence="1" type="ORF">RRF57_011816</name>
</gene>
<organism evidence="1 2">
    <name type="scientific">Xylaria bambusicola</name>
    <dbReference type="NCBI Taxonomy" id="326684"/>
    <lineage>
        <taxon>Eukaryota</taxon>
        <taxon>Fungi</taxon>
        <taxon>Dikarya</taxon>
        <taxon>Ascomycota</taxon>
        <taxon>Pezizomycotina</taxon>
        <taxon>Sordariomycetes</taxon>
        <taxon>Xylariomycetidae</taxon>
        <taxon>Xylariales</taxon>
        <taxon>Xylariaceae</taxon>
        <taxon>Xylaria</taxon>
    </lineage>
</organism>
<keyword evidence="2" id="KW-1185">Reference proteome</keyword>